<dbReference type="Pfam" id="PF09278">
    <property type="entry name" value="MerR-DNA-bind"/>
    <property type="match status" value="1"/>
</dbReference>
<dbReference type="Gene3D" id="1.10.1660.10">
    <property type="match status" value="1"/>
</dbReference>
<keyword evidence="2" id="KW-0963">Cytoplasm</keyword>
<dbReference type="PRINTS" id="PR00040">
    <property type="entry name" value="HTHMERR"/>
</dbReference>
<dbReference type="Proteomes" id="UP000252517">
    <property type="component" value="Unassembled WGS sequence"/>
</dbReference>
<keyword evidence="6" id="KW-0175">Coiled coil</keyword>
<dbReference type="GO" id="GO:0045893">
    <property type="term" value="P:positive regulation of DNA-templated transcription"/>
    <property type="evidence" value="ECO:0007669"/>
    <property type="project" value="InterPro"/>
</dbReference>
<sequence length="130" mass="14753">MNISEAAQQCGLPAKTIRYYEDIGLVLPGRQANGYRDYSDQDLHKLRFLQRSRGLGFSIDDCRLLLSLYEDRNRASADVRQIAKAHLEDIDRKIAELKSLQTTLRQLVHQCHGDDRPDCPIIEDLAGTVA</sequence>
<dbReference type="GO" id="GO:0003700">
    <property type="term" value="F:DNA-binding transcription factor activity"/>
    <property type="evidence" value="ECO:0007669"/>
    <property type="project" value="InterPro"/>
</dbReference>
<reference evidence="8 9" key="1">
    <citation type="submission" date="2014-07" db="EMBL/GenBank/DDBJ databases">
        <title>Draft genome sequence of Thalassospira profundimaris S25-3-2.</title>
        <authorList>
            <person name="Lai Q."/>
            <person name="Shao Z."/>
        </authorList>
    </citation>
    <scope>NUCLEOTIDE SEQUENCE [LARGE SCALE GENOMIC DNA]</scope>
    <source>
        <strain evidence="8 9">S25-3-2</strain>
    </source>
</reference>
<dbReference type="CDD" id="cd01108">
    <property type="entry name" value="HTH_CueR"/>
    <property type="match status" value="1"/>
</dbReference>
<evidence type="ECO:0000256" key="5">
    <source>
        <dbReference type="ARBA" id="ARBA00023163"/>
    </source>
</evidence>
<dbReference type="InterPro" id="IPR009061">
    <property type="entry name" value="DNA-bd_dom_put_sf"/>
</dbReference>
<dbReference type="InterPro" id="IPR000551">
    <property type="entry name" value="MerR-type_HTH_dom"/>
</dbReference>
<evidence type="ECO:0000313" key="9">
    <source>
        <dbReference type="Proteomes" id="UP000252517"/>
    </source>
</evidence>
<protein>
    <submittedName>
        <fullName evidence="8">Transcriptional regulator</fullName>
    </submittedName>
</protein>
<dbReference type="STRING" id="502049.TH15_19925"/>
<evidence type="ECO:0000313" key="8">
    <source>
        <dbReference type="EMBL" id="RCK52486.1"/>
    </source>
</evidence>
<keyword evidence="4" id="KW-0238">DNA-binding</keyword>
<keyword evidence="3" id="KW-0805">Transcription regulation</keyword>
<feature type="coiled-coil region" evidence="6">
    <location>
        <begin position="80"/>
        <end position="110"/>
    </location>
</feature>
<dbReference type="PANTHER" id="PTHR30204">
    <property type="entry name" value="REDOX-CYCLING DRUG-SENSING TRANSCRIPTIONAL ACTIVATOR SOXR"/>
    <property type="match status" value="1"/>
</dbReference>
<keyword evidence="5" id="KW-0804">Transcription</keyword>
<dbReference type="GO" id="GO:0005507">
    <property type="term" value="F:copper ion binding"/>
    <property type="evidence" value="ECO:0007669"/>
    <property type="project" value="InterPro"/>
</dbReference>
<dbReference type="SUPFAM" id="SSF46955">
    <property type="entry name" value="Putative DNA-binding domain"/>
    <property type="match status" value="1"/>
</dbReference>
<dbReference type="RefSeq" id="WP_114087367.1">
    <property type="nucleotide sequence ID" value="NZ_JPWH01000003.1"/>
</dbReference>
<organism evidence="8 9">
    <name type="scientific">Thalassospira profundimaris</name>
    <dbReference type="NCBI Taxonomy" id="502049"/>
    <lineage>
        <taxon>Bacteria</taxon>
        <taxon>Pseudomonadati</taxon>
        <taxon>Pseudomonadota</taxon>
        <taxon>Alphaproteobacteria</taxon>
        <taxon>Rhodospirillales</taxon>
        <taxon>Thalassospiraceae</taxon>
        <taxon>Thalassospira</taxon>
    </lineage>
</organism>
<dbReference type="AlphaFoldDB" id="A0A367XFS2"/>
<dbReference type="InterPro" id="IPR015358">
    <property type="entry name" value="Tscrpt_reg_MerR_DNA-bd"/>
</dbReference>
<dbReference type="PROSITE" id="PS50937">
    <property type="entry name" value="HTH_MERR_2"/>
    <property type="match status" value="1"/>
</dbReference>
<comment type="caution">
    <text evidence="8">The sequence shown here is derived from an EMBL/GenBank/DDBJ whole genome shotgun (WGS) entry which is preliminary data.</text>
</comment>
<evidence type="ECO:0000256" key="4">
    <source>
        <dbReference type="ARBA" id="ARBA00023125"/>
    </source>
</evidence>
<dbReference type="OrthoDB" id="9802944at2"/>
<dbReference type="Pfam" id="PF00376">
    <property type="entry name" value="MerR"/>
    <property type="match status" value="1"/>
</dbReference>
<dbReference type="GO" id="GO:0005737">
    <property type="term" value="C:cytoplasm"/>
    <property type="evidence" value="ECO:0007669"/>
    <property type="project" value="UniProtKB-SubCell"/>
</dbReference>
<dbReference type="NCBIfam" id="TIGR02044">
    <property type="entry name" value="CueR"/>
    <property type="match status" value="1"/>
</dbReference>
<dbReference type="SMART" id="SM00422">
    <property type="entry name" value="HTH_MERR"/>
    <property type="match status" value="1"/>
</dbReference>
<dbReference type="GO" id="GO:0003677">
    <property type="term" value="F:DNA binding"/>
    <property type="evidence" value="ECO:0007669"/>
    <property type="project" value="UniProtKB-KW"/>
</dbReference>
<dbReference type="InterPro" id="IPR047057">
    <property type="entry name" value="MerR_fam"/>
</dbReference>
<dbReference type="InterPro" id="IPR011789">
    <property type="entry name" value="CueR"/>
</dbReference>
<dbReference type="EMBL" id="JPWH01000003">
    <property type="protein sequence ID" value="RCK52486.1"/>
    <property type="molecule type" value="Genomic_DNA"/>
</dbReference>
<evidence type="ECO:0000256" key="3">
    <source>
        <dbReference type="ARBA" id="ARBA00023015"/>
    </source>
</evidence>
<comment type="subcellular location">
    <subcellularLocation>
        <location evidence="1">Cytoplasm</location>
    </subcellularLocation>
</comment>
<evidence type="ECO:0000256" key="1">
    <source>
        <dbReference type="ARBA" id="ARBA00004496"/>
    </source>
</evidence>
<evidence type="ECO:0000256" key="2">
    <source>
        <dbReference type="ARBA" id="ARBA00022490"/>
    </source>
</evidence>
<dbReference type="PANTHER" id="PTHR30204:SF94">
    <property type="entry name" value="HEAVY METAL-DEPENDENT TRANSCRIPTIONAL REGULATOR HI_0293-RELATED"/>
    <property type="match status" value="1"/>
</dbReference>
<accession>A0A367XFS2</accession>
<gene>
    <name evidence="8" type="ORF">TH25_05435</name>
</gene>
<evidence type="ECO:0000259" key="7">
    <source>
        <dbReference type="PROSITE" id="PS50937"/>
    </source>
</evidence>
<evidence type="ECO:0000256" key="6">
    <source>
        <dbReference type="SAM" id="Coils"/>
    </source>
</evidence>
<feature type="domain" description="HTH merR-type" evidence="7">
    <location>
        <begin position="1"/>
        <end position="68"/>
    </location>
</feature>
<name>A0A367XFS2_9PROT</name>
<proteinExistence type="predicted"/>